<dbReference type="GO" id="GO:0006325">
    <property type="term" value="P:chromatin organization"/>
    <property type="evidence" value="ECO:0007669"/>
    <property type="project" value="UniProtKB-UniRule"/>
</dbReference>
<name>A0AAP0J426_9MAGN</name>
<dbReference type="GO" id="GO:0042393">
    <property type="term" value="F:histone binding"/>
    <property type="evidence" value="ECO:0007669"/>
    <property type="project" value="UniProtKB-UniRule"/>
</dbReference>
<evidence type="ECO:0000256" key="5">
    <source>
        <dbReference type="ARBA" id="ARBA00023015"/>
    </source>
</evidence>
<comment type="function">
    <text evidence="8">Histone-binding component that specifically recognizes H3 tails trimethylated on 'Lys-4' (H3K4me3), which mark transcription start sites of virtually all active genes.</text>
</comment>
<dbReference type="Proteomes" id="UP001419268">
    <property type="component" value="Unassembled WGS sequence"/>
</dbReference>
<evidence type="ECO:0000256" key="2">
    <source>
        <dbReference type="ARBA" id="ARBA00022723"/>
    </source>
</evidence>
<dbReference type="PANTHER" id="PTHR12321:SF172">
    <property type="entry name" value="PHD FINGER PROTEIN ALFIN-LIKE 9"/>
    <property type="match status" value="1"/>
</dbReference>
<organism evidence="10 11">
    <name type="scientific">Stephania cephalantha</name>
    <dbReference type="NCBI Taxonomy" id="152367"/>
    <lineage>
        <taxon>Eukaryota</taxon>
        <taxon>Viridiplantae</taxon>
        <taxon>Streptophyta</taxon>
        <taxon>Embryophyta</taxon>
        <taxon>Tracheophyta</taxon>
        <taxon>Spermatophyta</taxon>
        <taxon>Magnoliopsida</taxon>
        <taxon>Ranunculales</taxon>
        <taxon>Menispermaceae</taxon>
        <taxon>Menispermoideae</taxon>
        <taxon>Cissampelideae</taxon>
        <taxon>Stephania</taxon>
    </lineage>
</organism>
<evidence type="ECO:0000259" key="9">
    <source>
        <dbReference type="PROSITE" id="PS50016"/>
    </source>
</evidence>
<dbReference type="Gene3D" id="3.30.40.10">
    <property type="entry name" value="Zinc/RING finger domain, C3HC4 (zinc finger)"/>
    <property type="match status" value="1"/>
</dbReference>
<dbReference type="PROSITE" id="PS01359">
    <property type="entry name" value="ZF_PHD_1"/>
    <property type="match status" value="1"/>
</dbReference>
<protein>
    <recommendedName>
        <fullName evidence="8">PHD finger protein ALFIN-LIKE</fullName>
    </recommendedName>
</protein>
<keyword evidence="11" id="KW-1185">Reference proteome</keyword>
<gene>
    <name evidence="10" type="ORF">Scep_014909</name>
</gene>
<dbReference type="SUPFAM" id="SSF57903">
    <property type="entry name" value="FYVE/PHD zinc finger"/>
    <property type="match status" value="1"/>
</dbReference>
<keyword evidence="4 8" id="KW-0862">Zinc</keyword>
<keyword evidence="8" id="KW-0156">Chromatin regulator</keyword>
<sequence length="201" mass="23121">MASTPADVFLDFFHRRNGLIAALTTDLDQFLERCDPEKDCFCLSVDVDNMSWYVTFPPPDALPLQLHKPAPGLYFKRQEIPLSDWLLQIALQGDSWLKSVADHLGARLDDANRNHMFTRLNTYTTVADAVAKNLRLIFGRDESENKEEHKACWSCSGSKESEFWIKCYRCGNWYHGDCMQITPTMAKKIDKYKCPYCVPRG</sequence>
<evidence type="ECO:0000313" key="11">
    <source>
        <dbReference type="Proteomes" id="UP001419268"/>
    </source>
</evidence>
<keyword evidence="5 8" id="KW-0805">Transcription regulation</keyword>
<dbReference type="InterPro" id="IPR019787">
    <property type="entry name" value="Znf_PHD-finger"/>
</dbReference>
<dbReference type="InterPro" id="IPR013083">
    <property type="entry name" value="Znf_RING/FYVE/PHD"/>
</dbReference>
<dbReference type="Pfam" id="PF00628">
    <property type="entry name" value="PHD"/>
    <property type="match status" value="1"/>
</dbReference>
<comment type="subcellular location">
    <subcellularLocation>
        <location evidence="8">Nucleus</location>
    </subcellularLocation>
</comment>
<dbReference type="Pfam" id="PF12165">
    <property type="entry name" value="Alfin"/>
    <property type="match status" value="1"/>
</dbReference>
<dbReference type="SMART" id="SM00249">
    <property type="entry name" value="PHD"/>
    <property type="match status" value="1"/>
</dbReference>
<evidence type="ECO:0000256" key="6">
    <source>
        <dbReference type="ARBA" id="ARBA00023163"/>
    </source>
</evidence>
<keyword evidence="8" id="KW-0539">Nucleus</keyword>
<dbReference type="PANTHER" id="PTHR12321">
    <property type="entry name" value="CPG BINDING PROTEIN"/>
    <property type="match status" value="1"/>
</dbReference>
<keyword evidence="6 8" id="KW-0804">Transcription</keyword>
<dbReference type="GO" id="GO:0003712">
    <property type="term" value="F:transcription coregulator activity"/>
    <property type="evidence" value="ECO:0007669"/>
    <property type="project" value="TreeGrafter"/>
</dbReference>
<evidence type="ECO:0000313" key="10">
    <source>
        <dbReference type="EMBL" id="KAK9126063.1"/>
    </source>
</evidence>
<evidence type="ECO:0000256" key="7">
    <source>
        <dbReference type="PROSITE-ProRule" id="PRU00146"/>
    </source>
</evidence>
<accession>A0AAP0J426</accession>
<evidence type="ECO:0000256" key="1">
    <source>
        <dbReference type="ARBA" id="ARBA00010445"/>
    </source>
</evidence>
<dbReference type="InterPro" id="IPR019786">
    <property type="entry name" value="Zinc_finger_PHD-type_CS"/>
</dbReference>
<reference evidence="10 11" key="1">
    <citation type="submission" date="2024-01" db="EMBL/GenBank/DDBJ databases">
        <title>Genome assemblies of Stephania.</title>
        <authorList>
            <person name="Yang L."/>
        </authorList>
    </citation>
    <scope>NUCLEOTIDE SEQUENCE [LARGE SCALE GENOMIC DNA]</scope>
    <source>
        <strain evidence="10">JXDWG</strain>
        <tissue evidence="10">Leaf</tissue>
    </source>
</reference>
<comment type="domain">
    <text evidence="8">The PHD-type zinc finger mediates the binding to H3K4me3.</text>
</comment>
<dbReference type="EMBL" id="JBBNAG010000006">
    <property type="protein sequence ID" value="KAK9126063.1"/>
    <property type="molecule type" value="Genomic_DNA"/>
</dbReference>
<dbReference type="PROSITE" id="PS50016">
    <property type="entry name" value="ZF_PHD_2"/>
    <property type="match status" value="1"/>
</dbReference>
<dbReference type="GO" id="GO:0006355">
    <property type="term" value="P:regulation of DNA-templated transcription"/>
    <property type="evidence" value="ECO:0007669"/>
    <property type="project" value="UniProtKB-UniRule"/>
</dbReference>
<proteinExistence type="inferred from homology"/>
<dbReference type="GO" id="GO:0008270">
    <property type="term" value="F:zinc ion binding"/>
    <property type="evidence" value="ECO:0007669"/>
    <property type="project" value="UniProtKB-KW"/>
</dbReference>
<comment type="caution">
    <text evidence="10">The sequence shown here is derived from an EMBL/GenBank/DDBJ whole genome shotgun (WGS) entry which is preliminary data.</text>
</comment>
<evidence type="ECO:0000256" key="8">
    <source>
        <dbReference type="RuleBase" id="RU369089"/>
    </source>
</evidence>
<dbReference type="InterPro" id="IPR001965">
    <property type="entry name" value="Znf_PHD"/>
</dbReference>
<comment type="subunit">
    <text evidence="8">Interacts with H3K4me3 and to a lesser extent with H3K4me2.</text>
</comment>
<evidence type="ECO:0000256" key="3">
    <source>
        <dbReference type="ARBA" id="ARBA00022771"/>
    </source>
</evidence>
<dbReference type="InterPro" id="IPR011011">
    <property type="entry name" value="Znf_FYVE_PHD"/>
</dbReference>
<dbReference type="InterPro" id="IPR021998">
    <property type="entry name" value="Alfin_N"/>
</dbReference>
<dbReference type="InterPro" id="IPR045104">
    <property type="entry name" value="Alfin"/>
</dbReference>
<feature type="domain" description="PHD-type" evidence="9">
    <location>
        <begin position="149"/>
        <end position="200"/>
    </location>
</feature>
<dbReference type="GO" id="GO:0000976">
    <property type="term" value="F:transcription cis-regulatory region binding"/>
    <property type="evidence" value="ECO:0007669"/>
    <property type="project" value="TreeGrafter"/>
</dbReference>
<comment type="similarity">
    <text evidence="1 8">Belongs to the Alfin family.</text>
</comment>
<dbReference type="AlphaFoldDB" id="A0AAP0J426"/>
<dbReference type="GO" id="GO:0005634">
    <property type="term" value="C:nucleus"/>
    <property type="evidence" value="ECO:0007669"/>
    <property type="project" value="UniProtKB-SubCell"/>
</dbReference>
<keyword evidence="3 7" id="KW-0863">Zinc-finger</keyword>
<keyword evidence="2 8" id="KW-0479">Metal-binding</keyword>
<evidence type="ECO:0000256" key="4">
    <source>
        <dbReference type="ARBA" id="ARBA00022833"/>
    </source>
</evidence>